<comment type="similarity">
    <text evidence="3">Belongs to the folylpolyglutamate synthase family.</text>
</comment>
<dbReference type="NCBIfam" id="TIGR01499">
    <property type="entry name" value="folC"/>
    <property type="match status" value="1"/>
</dbReference>
<evidence type="ECO:0000256" key="13">
    <source>
        <dbReference type="ARBA" id="ARBA00030876"/>
    </source>
</evidence>
<evidence type="ECO:0000256" key="2">
    <source>
        <dbReference type="ARBA" id="ARBA00005150"/>
    </source>
</evidence>
<keyword evidence="10" id="KW-0067">ATP-binding</keyword>
<evidence type="ECO:0000256" key="7">
    <source>
        <dbReference type="ARBA" id="ARBA00022598"/>
    </source>
</evidence>
<dbReference type="GO" id="GO:0009737">
    <property type="term" value="P:response to abscisic acid"/>
    <property type="evidence" value="ECO:0007669"/>
    <property type="project" value="InterPro"/>
</dbReference>
<comment type="cofactor">
    <cofactor evidence="1">
        <name>a monovalent cation</name>
        <dbReference type="ChEBI" id="CHEBI:60242"/>
    </cofactor>
</comment>
<dbReference type="EC" id="6.3.2.17" evidence="4"/>
<keyword evidence="8" id="KW-0479">Metal-binding</keyword>
<evidence type="ECO:0000256" key="8">
    <source>
        <dbReference type="ARBA" id="ARBA00022723"/>
    </source>
</evidence>
<dbReference type="Gene3D" id="3.90.190.20">
    <property type="entry name" value="Mur ligase, C-terminal domain"/>
    <property type="match status" value="2"/>
</dbReference>
<dbReference type="FunFam" id="3.90.190.20:FF:000011">
    <property type="entry name" value="Folylpolyglutamate synthase"/>
    <property type="match status" value="2"/>
</dbReference>
<sequence>METLSTLITRQKRGEPSNIGGTYGKLERMSMYLKILGLEEHLVKLKIIHVAGTKGKGSTCTFCEAILRECGFRTGLFTSPHLVDVRERFRVDGLEITEDKFLHYFWDCWNLLKENVTDALPMPPLFQFLTVLAFKIFVCEQVDVAVIEVGLGGIKDSTNVIKEPAVCGITSLGMDHMEVLGNTLSKIALHKAGILKPEIPAFTVPQLSEAMDVLQERAIELSVPLKVADPLDGEKLKGLKLSLSGDHQFINAGLAVSLCKSWLHRTGNWEKIFHNDSEVSDLPDAFLRGLSTAHISGRAQTVHDISSMSCFSSEVTESSSGDLIFYLDGAHSPESMEACAQWFSSAVKENKNPSLSPASTFSFSKIRNMEVQRNGYIRQEKEEIKQRNKISKQILLFNCMEVRDPQVLLPRLVSTCASSGTHFSKALFVPSISTYNKVTSRSSAIPLDISGKDLSWQFSLQRLWERIIHGADPVLDKSFQMDGVETLPPRELLYEDASPCSPADKCVACSAVMPSLPLTIKWLRDCVKENPSLRLQVLVTGSLHLVGDWSVPASSHGGSSLFLKTHQLIVLFFYFSVTSSLQFSSLLAPHSLASHSRLLRFVLQWRGGLTDPITRWSPDSDQFPGMLPLNTHSSQRNSGSGSGCVDVLGRSHSPSFPYFKDWKFDFGSDLKPKICITTSTSAGLEQTLPWIFYHKVIGVSNFFLFVEGKAATQNVSKVLESIPSDEFHFLFDVTFGVSRIWNETWLASFFYKPCNYELFVKQSLNMEMAIVMARELGMDWIIHLDTDELLHPAGTQEYSLRRLLADVPSNVDMVVFPNYESSVERDDIKEPFSEVSMFKKNYDHLPKDVYFGNYKEATRGNPNYFMTYGNGKAAARIQDHLRSNGAHRWHNYMKSPNEIKLDEAAVLHYTYPKFSDLTSRRDRCGCKPTKEDVKRCFMLEFDRAPEIPAFTVPQLSEAMDVLQERAIELSVPLKVADPLDGEKLKGLKLSLSGDHQFINAGLAVSLCKSWLHRTGNWEKIFHNDSEVSDLPDAFLRGLSTAHISGRAQTVHDISSMSCFSSEVTESSSGDLIFYLDGAHSPESMEACAQWFSSAVKENKNPSLSPASTFSFSKIRNMEVQRNGYIRQEKEEIKQRNKISKQILLFNCMEVRDPQVLLPRLVSTCASSGTHFSKALFVPSISTYNKVTSRSSAIPLDISGKDLSWQFSLQRLWERIIHGADPVLDKSFQMDGVETLPPRELLYEDASPCSPADKCVACSAVMPSLPLTIKWLRDCVKENPSLRLQVLVTGSLHLVGDWSVPASSHGGSSLFLKTHQLIVLFFYFSVTSSLQFSSLLAPHSLASHSRLLRFVLQWRGGLTDPITRWSPDSDQFPGMLPLNTHSSQRNSGSGSGCVDVLGRSHSPSFPYFKDWKFDFGSDLKPKGVKVIYRTRELEEQQAKSRIWNETWLASFFYKPCNYELFVKQSLNMEMAIVMARESGMDWIIHLDTDELLHPAGTQEYSLRRLLADVPSNVDMVVFPNYESSVERDDIKEPFSEVSMFKKNYDHLPKDVYFGNYKEATRGNPNYFMTYGNGKAAARIQDHLRSNDVIDAAASLQRRMLKDASCWNSTELHLIASTATEDEMLRWYRERIVWTDRTLNLKLLRKGILARVYAPMAIIQGLRESGFSARL</sequence>
<dbReference type="InterPro" id="IPR018109">
    <property type="entry name" value="Folylpolyglutamate_synth_CS"/>
</dbReference>
<evidence type="ECO:0000256" key="5">
    <source>
        <dbReference type="ARBA" id="ARBA00018660"/>
    </source>
</evidence>
<comment type="catalytic activity">
    <reaction evidence="14">
        <text>(6S)-5,6,7,8-tetrahydrofolyl-(gamma-L-Glu)(n) + L-glutamate + ATP = (6S)-5,6,7,8-tetrahydrofolyl-(gamma-L-Glu)(n+1) + ADP + phosphate + H(+)</text>
        <dbReference type="Rhea" id="RHEA:10580"/>
        <dbReference type="Rhea" id="RHEA-COMP:14738"/>
        <dbReference type="Rhea" id="RHEA-COMP:14740"/>
        <dbReference type="ChEBI" id="CHEBI:15378"/>
        <dbReference type="ChEBI" id="CHEBI:29985"/>
        <dbReference type="ChEBI" id="CHEBI:30616"/>
        <dbReference type="ChEBI" id="CHEBI:43474"/>
        <dbReference type="ChEBI" id="CHEBI:141005"/>
        <dbReference type="ChEBI" id="CHEBI:456216"/>
        <dbReference type="EC" id="6.3.2.17"/>
    </reaction>
</comment>
<evidence type="ECO:0000256" key="11">
    <source>
        <dbReference type="ARBA" id="ARBA00022842"/>
    </source>
</evidence>
<evidence type="ECO:0000256" key="4">
    <source>
        <dbReference type="ARBA" id="ARBA00013025"/>
    </source>
</evidence>
<dbReference type="GO" id="GO:0005524">
    <property type="term" value="F:ATP binding"/>
    <property type="evidence" value="ECO:0007669"/>
    <property type="project" value="UniProtKB-KW"/>
</dbReference>
<evidence type="ECO:0000256" key="1">
    <source>
        <dbReference type="ARBA" id="ARBA00001944"/>
    </source>
</evidence>
<evidence type="ECO:0000256" key="12">
    <source>
        <dbReference type="ARBA" id="ARBA00030592"/>
    </source>
</evidence>
<organism evidence="15 16">
    <name type="scientific">Acer saccharum</name>
    <name type="common">Sugar maple</name>
    <dbReference type="NCBI Taxonomy" id="4024"/>
    <lineage>
        <taxon>Eukaryota</taxon>
        <taxon>Viridiplantae</taxon>
        <taxon>Streptophyta</taxon>
        <taxon>Embryophyta</taxon>
        <taxon>Tracheophyta</taxon>
        <taxon>Spermatophyta</taxon>
        <taxon>Magnoliopsida</taxon>
        <taxon>eudicotyledons</taxon>
        <taxon>Gunneridae</taxon>
        <taxon>Pentapetalae</taxon>
        <taxon>rosids</taxon>
        <taxon>malvids</taxon>
        <taxon>Sapindales</taxon>
        <taxon>Sapindaceae</taxon>
        <taxon>Hippocastanoideae</taxon>
        <taxon>Acereae</taxon>
        <taxon>Acer</taxon>
    </lineage>
</organism>
<keyword evidence="9" id="KW-0547">Nucleotide-binding</keyword>
<reference evidence="15" key="1">
    <citation type="journal article" date="2022" name="Plant J.">
        <title>Strategies of tolerance reflected in two North American maple genomes.</title>
        <authorList>
            <person name="McEvoy S.L."/>
            <person name="Sezen U.U."/>
            <person name="Trouern-Trend A."/>
            <person name="McMahon S.M."/>
            <person name="Schaberg P.G."/>
            <person name="Yang J."/>
            <person name="Wegrzyn J.L."/>
            <person name="Swenson N.G."/>
        </authorList>
    </citation>
    <scope>NUCLEOTIDE SEQUENCE</scope>
    <source>
        <strain evidence="15">NS2018</strain>
    </source>
</reference>
<dbReference type="GO" id="GO:0004326">
    <property type="term" value="F:tetrahydrofolylpolyglutamate synthase activity"/>
    <property type="evidence" value="ECO:0007669"/>
    <property type="project" value="UniProtKB-EC"/>
</dbReference>
<dbReference type="FunFam" id="3.40.1190.10:FF:000017">
    <property type="entry name" value="Folylpolyglutamate synthase"/>
    <property type="match status" value="1"/>
</dbReference>
<proteinExistence type="inferred from homology"/>
<gene>
    <name evidence="15" type="ORF">LWI29_005517</name>
</gene>
<accession>A0AA39SLG7</accession>
<dbReference type="EMBL" id="JAUESC010000004">
    <property type="protein sequence ID" value="KAK0595311.1"/>
    <property type="molecule type" value="Genomic_DNA"/>
</dbReference>
<reference evidence="15" key="2">
    <citation type="submission" date="2023-06" db="EMBL/GenBank/DDBJ databases">
        <authorList>
            <person name="Swenson N.G."/>
            <person name="Wegrzyn J.L."/>
            <person name="Mcevoy S.L."/>
        </authorList>
    </citation>
    <scope>NUCLEOTIDE SEQUENCE</scope>
    <source>
        <strain evidence="15">NS2018</strain>
        <tissue evidence="15">Leaf</tissue>
    </source>
</reference>
<dbReference type="PANTHER" id="PTHR46701">
    <property type="entry name" value="GLYCOSYLTRANSFERASE-LIKE KOBITO 1"/>
    <property type="match status" value="1"/>
</dbReference>
<evidence type="ECO:0000256" key="14">
    <source>
        <dbReference type="ARBA" id="ARBA00047493"/>
    </source>
</evidence>
<dbReference type="Proteomes" id="UP001168877">
    <property type="component" value="Unassembled WGS sequence"/>
</dbReference>
<dbReference type="GO" id="GO:0046872">
    <property type="term" value="F:metal ion binding"/>
    <property type="evidence" value="ECO:0007669"/>
    <property type="project" value="UniProtKB-KW"/>
</dbReference>
<protein>
    <recommendedName>
        <fullName evidence="5">Folylpolyglutamate synthase</fullName>
        <ecNumber evidence="4">6.3.2.17</ecNumber>
    </recommendedName>
    <alternativeName>
        <fullName evidence="13">Folylpoly-gamma-glutamate synthetase</fullName>
    </alternativeName>
    <alternativeName>
        <fullName evidence="12">Tetrahydrofolylpolyglutamate synthase</fullName>
    </alternativeName>
</protein>
<keyword evidence="6" id="KW-0554">One-carbon metabolism</keyword>
<dbReference type="GO" id="GO:0006730">
    <property type="term" value="P:one-carbon metabolic process"/>
    <property type="evidence" value="ECO:0007669"/>
    <property type="project" value="UniProtKB-KW"/>
</dbReference>
<keyword evidence="7" id="KW-0436">Ligase</keyword>
<evidence type="ECO:0000256" key="6">
    <source>
        <dbReference type="ARBA" id="ARBA00022563"/>
    </source>
</evidence>
<dbReference type="InterPro" id="IPR001645">
    <property type="entry name" value="Folylpolyglutamate_synth"/>
</dbReference>
<evidence type="ECO:0000256" key="3">
    <source>
        <dbReference type="ARBA" id="ARBA00008276"/>
    </source>
</evidence>
<dbReference type="Gene3D" id="3.40.1190.10">
    <property type="entry name" value="Mur-like, catalytic domain"/>
    <property type="match status" value="2"/>
</dbReference>
<evidence type="ECO:0000256" key="10">
    <source>
        <dbReference type="ARBA" id="ARBA00022840"/>
    </source>
</evidence>
<dbReference type="PROSITE" id="PS01012">
    <property type="entry name" value="FOLYLPOLYGLU_SYNT_2"/>
    <property type="match status" value="1"/>
</dbReference>
<comment type="pathway">
    <text evidence="2">Cofactor biosynthesis; tetrahydrofolylpolyglutamate biosynthesis.</text>
</comment>
<dbReference type="PANTHER" id="PTHR46701:SF6">
    <property type="entry name" value="GLYCOSYLTRANSFERASE FAMILY 92 PROTEIN"/>
    <property type="match status" value="1"/>
</dbReference>
<name>A0AA39SLG7_ACESA</name>
<keyword evidence="11" id="KW-0460">Magnesium</keyword>
<dbReference type="GO" id="GO:0030244">
    <property type="term" value="P:cellulose biosynthetic process"/>
    <property type="evidence" value="ECO:0007669"/>
    <property type="project" value="InterPro"/>
</dbReference>
<dbReference type="InterPro" id="IPR036615">
    <property type="entry name" value="Mur_ligase_C_dom_sf"/>
</dbReference>
<evidence type="ECO:0000256" key="9">
    <source>
        <dbReference type="ARBA" id="ARBA00022741"/>
    </source>
</evidence>
<keyword evidence="16" id="KW-1185">Reference proteome</keyword>
<dbReference type="InterPro" id="IPR036565">
    <property type="entry name" value="Mur-like_cat_sf"/>
</dbReference>
<dbReference type="InterPro" id="IPR044224">
    <property type="entry name" value="KOBITO1-like"/>
</dbReference>
<comment type="caution">
    <text evidence="15">The sequence shown here is derived from an EMBL/GenBank/DDBJ whole genome shotgun (WGS) entry which is preliminary data.</text>
</comment>
<evidence type="ECO:0000313" key="15">
    <source>
        <dbReference type="EMBL" id="KAK0595311.1"/>
    </source>
</evidence>
<evidence type="ECO:0000313" key="16">
    <source>
        <dbReference type="Proteomes" id="UP001168877"/>
    </source>
</evidence>
<dbReference type="SUPFAM" id="SSF53623">
    <property type="entry name" value="MurD-like peptide ligases, catalytic domain"/>
    <property type="match status" value="2"/>
</dbReference>